<keyword evidence="2" id="KW-1185">Reference proteome</keyword>
<comment type="caution">
    <text evidence="1">The sequence shown here is derived from an EMBL/GenBank/DDBJ whole genome shotgun (WGS) entry which is preliminary data.</text>
</comment>
<organism evidence="1 2">
    <name type="scientific">Lentilactobacillus fungorum</name>
    <dbReference type="NCBI Taxonomy" id="2201250"/>
    <lineage>
        <taxon>Bacteria</taxon>
        <taxon>Bacillati</taxon>
        <taxon>Bacillota</taxon>
        <taxon>Bacilli</taxon>
        <taxon>Lactobacillales</taxon>
        <taxon>Lactobacillaceae</taxon>
        <taxon>Lentilactobacillus</taxon>
    </lineage>
</organism>
<evidence type="ECO:0000313" key="2">
    <source>
        <dbReference type="Proteomes" id="UP000604765"/>
    </source>
</evidence>
<reference evidence="1 2" key="1">
    <citation type="journal article" date="2021" name="Int. J. Syst. Evol. Microbiol.">
        <title>Lentilactobacillus fungorum sp. nov., isolated from spent mushroom substrates.</title>
        <authorList>
            <person name="Tohno M."/>
            <person name="Tanizawa Y."/>
            <person name="Kojima Y."/>
            <person name="Sakamoto M."/>
            <person name="Ohkuma M."/>
            <person name="Kobayashi H."/>
        </authorList>
    </citation>
    <scope>NUCLEOTIDE SEQUENCE [LARGE SCALE GENOMIC DNA]</scope>
    <source>
        <strain evidence="1 2">YK48G</strain>
    </source>
</reference>
<gene>
    <name evidence="1" type="ORF">YK48G_23300</name>
</gene>
<proteinExistence type="predicted"/>
<accession>A0ABQ3W155</accession>
<protein>
    <recommendedName>
        <fullName evidence="3">Surface layer protein A domain-containing protein</fullName>
    </recommendedName>
</protein>
<sequence>MVPTKAVAKGERQPPKKALITQYYYETKKPIKAAITVSNPTANRAMDRWMTIPKGTIVLGQPVVVKNKQIKQITIKSTSLSYAVKKTALLPGYYFEQWQDLTGNVAYSHARFKKVSKPTYTLPNSDGNLYLGSVPKAYPNTFLSDKVAITADGYVERYRYDPSNGPEGFSNRPIGMAKITKSTVKGNVRYLYYRTHITGLNDQRVRRTGQYRYRLKLADQYIRTQRVWDGGKQAFVADIYYAQYRVGNQAYYTEVGEKAIDD</sequence>
<evidence type="ECO:0000313" key="1">
    <source>
        <dbReference type="EMBL" id="GHP14905.1"/>
    </source>
</evidence>
<name>A0ABQ3W155_9LACO</name>
<dbReference type="EMBL" id="BNJR01000017">
    <property type="protein sequence ID" value="GHP14905.1"/>
    <property type="molecule type" value="Genomic_DNA"/>
</dbReference>
<dbReference type="Proteomes" id="UP000604765">
    <property type="component" value="Unassembled WGS sequence"/>
</dbReference>
<evidence type="ECO:0008006" key="3">
    <source>
        <dbReference type="Google" id="ProtNLM"/>
    </source>
</evidence>